<dbReference type="PANTHER" id="PTHR12369:SF19">
    <property type="entry name" value="CHONDROITIN SULFATE N-ACETYLGALACTOSAMINYLTRANSFERASE 1"/>
    <property type="match status" value="1"/>
</dbReference>
<evidence type="ECO:0000256" key="13">
    <source>
        <dbReference type="RuleBase" id="RU364016"/>
    </source>
</evidence>
<sequence>MLKRWCLSMMVRRGLVLVVTFWVVALLYSMNCRPRGNQKHQKVKGPMDDMKYQALLQEREEQYHHYSKSLGQQIFQLTKALQDRKRKVQKSLEQAAVMLPMELKQLEEKSNSEIEMFFKKQLHNAEIHEGLKLPNEHALVPFESFSLHRVYQLDTGLARHPVQSTLRTDLGGALEAALHILNDPQKRDNSQYRRIHSPQDFFEGIFRTERDKGTIYDLAFRDNSSVDFRRLLFFRPFAPLMKVKEEMIDTSNMLINIIVPLSNRVESFRQFMHNFREVCHPQVEKVHLTVVFFGTEKMNEVRRIIDSTARKMRSRNFTLIHLNARFSKGKGLDVGARAWKKSNALLFFCDVDVHFTAEFLHSCRMNTQPGKRVYFPIPFSQYNPDVVYGEGSIPSIDKQLVISKSTGFWQDFEFGILCQYRSDFINIGGFDLSVKTLGKEDLHLYRKYLHSNLMVVRAPSRGLFQMWHEKLCAEDLSTESFKNCIQSKAINQASHSQMGELLFHKEIDSHLHKYKLH</sequence>
<evidence type="ECO:0000256" key="2">
    <source>
        <dbReference type="ARBA" id="ARBA00009239"/>
    </source>
</evidence>
<evidence type="ECO:0000256" key="7">
    <source>
        <dbReference type="ARBA" id="ARBA00022989"/>
    </source>
</evidence>
<dbReference type="SUPFAM" id="SSF53448">
    <property type="entry name" value="Nucleotide-diphospho-sugar transferases"/>
    <property type="match status" value="1"/>
</dbReference>
<keyword evidence="3 13" id="KW-0808">Transferase</keyword>
<name>A0A8B9HP16_ASTMX</name>
<evidence type="ECO:0000256" key="8">
    <source>
        <dbReference type="ARBA" id="ARBA00023034"/>
    </source>
</evidence>
<evidence type="ECO:0000313" key="15">
    <source>
        <dbReference type="Ensembl" id="ENSAMXP00005016190.1"/>
    </source>
</evidence>
<keyword evidence="7" id="KW-1133">Transmembrane helix</keyword>
<evidence type="ECO:0000256" key="10">
    <source>
        <dbReference type="ARBA" id="ARBA00023136"/>
    </source>
</evidence>
<gene>
    <name evidence="15" type="primary">csgalnact1b</name>
    <name evidence="14" type="synonym">CSGALNACT1</name>
    <name evidence="14" type="ORF">AMEX_G15632</name>
</gene>
<dbReference type="Proteomes" id="UP000752171">
    <property type="component" value="Unassembled WGS sequence"/>
</dbReference>
<dbReference type="InterPro" id="IPR008428">
    <property type="entry name" value="Chond_GalNAc"/>
</dbReference>
<protein>
    <recommendedName>
        <fullName evidence="13">Hexosyltransferase</fullName>
        <ecNumber evidence="13">2.4.1.-</ecNumber>
    </recommendedName>
</protein>
<dbReference type="GO" id="GO:0032580">
    <property type="term" value="C:Golgi cisterna membrane"/>
    <property type="evidence" value="ECO:0007669"/>
    <property type="project" value="UniProtKB-SubCell"/>
</dbReference>
<dbReference type="GO" id="GO:0046872">
    <property type="term" value="F:metal ion binding"/>
    <property type="evidence" value="ECO:0007669"/>
    <property type="project" value="UniProtKB-KW"/>
</dbReference>
<comment type="catalytic activity">
    <reaction evidence="12">
        <text>3-O-(beta-D-GlcA-(1-&gt;3)-beta-D-Gal-(1-&gt;3)-beta-D-Gal-(1-&gt;4)-beta-D-Xyl)-L-seryl-[protein] + UDP-N-acetyl-alpha-D-galactosamine = 3-O-(beta-D-GalNAc-(1-&gt;4)-beta-D-GlcA-(1-&gt;3)-beta-D-Gal-(1-&gt;3)-beta-D-Gal-(1-&gt;4)-beta-D-Xyl)-L-seryl-[protein] + UDP + H(+)</text>
        <dbReference type="Rhea" id="RHEA:23464"/>
        <dbReference type="Rhea" id="RHEA-COMP:12573"/>
        <dbReference type="Rhea" id="RHEA-COMP:12575"/>
        <dbReference type="ChEBI" id="CHEBI:15378"/>
        <dbReference type="ChEBI" id="CHEBI:58223"/>
        <dbReference type="ChEBI" id="CHEBI:67138"/>
        <dbReference type="ChEBI" id="CHEBI:132093"/>
        <dbReference type="ChEBI" id="CHEBI:132105"/>
        <dbReference type="EC" id="2.4.1.174"/>
    </reaction>
</comment>
<proteinExistence type="inferred from homology"/>
<keyword evidence="11" id="KW-0325">Glycoprotein</keyword>
<dbReference type="Proteomes" id="UP000694621">
    <property type="component" value="Unplaced"/>
</dbReference>
<dbReference type="GO" id="GO:0050650">
    <property type="term" value="P:chondroitin sulfate proteoglycan biosynthetic process"/>
    <property type="evidence" value="ECO:0007669"/>
    <property type="project" value="UniProtKB-ARBA"/>
</dbReference>
<keyword evidence="4" id="KW-0812">Transmembrane</keyword>
<keyword evidence="9" id="KW-0175">Coiled coil</keyword>
<evidence type="ECO:0000256" key="9">
    <source>
        <dbReference type="ARBA" id="ARBA00023054"/>
    </source>
</evidence>
<evidence type="ECO:0000256" key="6">
    <source>
        <dbReference type="ARBA" id="ARBA00022968"/>
    </source>
</evidence>
<keyword evidence="5" id="KW-0479">Metal-binding</keyword>
<evidence type="ECO:0000256" key="4">
    <source>
        <dbReference type="ARBA" id="ARBA00022692"/>
    </source>
</evidence>
<evidence type="ECO:0000313" key="14">
    <source>
        <dbReference type="EMBL" id="KAG9270657.1"/>
    </source>
</evidence>
<evidence type="ECO:0000256" key="11">
    <source>
        <dbReference type="ARBA" id="ARBA00023180"/>
    </source>
</evidence>
<dbReference type="AlphaFoldDB" id="A0A8B9HP16"/>
<dbReference type="EC" id="2.4.1.-" evidence="13"/>
<dbReference type="FunFam" id="3.90.550.10:FF:000059">
    <property type="entry name" value="Hexosyltransferase"/>
    <property type="match status" value="1"/>
</dbReference>
<dbReference type="InterPro" id="IPR051227">
    <property type="entry name" value="CS_glycosyltransferase"/>
</dbReference>
<evidence type="ECO:0000313" key="17">
    <source>
        <dbReference type="Proteomes" id="UP000752171"/>
    </source>
</evidence>
<organism evidence="15 16">
    <name type="scientific">Astyanax mexicanus</name>
    <name type="common">Blind cave fish</name>
    <name type="synonym">Astyanax fasciatus mexicanus</name>
    <dbReference type="NCBI Taxonomy" id="7994"/>
    <lineage>
        <taxon>Eukaryota</taxon>
        <taxon>Metazoa</taxon>
        <taxon>Chordata</taxon>
        <taxon>Craniata</taxon>
        <taxon>Vertebrata</taxon>
        <taxon>Euteleostomi</taxon>
        <taxon>Actinopterygii</taxon>
        <taxon>Neopterygii</taxon>
        <taxon>Teleostei</taxon>
        <taxon>Ostariophysi</taxon>
        <taxon>Characiformes</taxon>
        <taxon>Characoidei</taxon>
        <taxon>Acestrorhamphidae</taxon>
        <taxon>Acestrorhamphinae</taxon>
        <taxon>Astyanax</taxon>
    </lineage>
</organism>
<comment type="subcellular location">
    <subcellularLocation>
        <location evidence="1 13">Golgi apparatus</location>
        <location evidence="1 13">Golgi stack membrane</location>
        <topology evidence="1 13">Single-pass type II membrane protein</topology>
    </subcellularLocation>
</comment>
<dbReference type="EMBL" id="JAICCE010000012">
    <property type="protein sequence ID" value="KAG9270657.1"/>
    <property type="molecule type" value="Genomic_DNA"/>
</dbReference>
<comment type="similarity">
    <text evidence="2 13">Belongs to the chondroitin N-acetylgalactosaminyltransferase family.</text>
</comment>
<dbReference type="PANTHER" id="PTHR12369">
    <property type="entry name" value="CHONDROITIN SYNTHASE"/>
    <property type="match status" value="1"/>
</dbReference>
<dbReference type="Pfam" id="PF05679">
    <property type="entry name" value="CHGN"/>
    <property type="match status" value="1"/>
</dbReference>
<reference evidence="14 17" key="1">
    <citation type="submission" date="2021-07" db="EMBL/GenBank/DDBJ databases">
        <authorList>
            <person name="Imarazene B."/>
            <person name="Zahm M."/>
            <person name="Klopp C."/>
            <person name="Cabau C."/>
            <person name="Beille S."/>
            <person name="Jouanno E."/>
            <person name="Castinel A."/>
            <person name="Lluch J."/>
            <person name="Gil L."/>
            <person name="Kuchtly C."/>
            <person name="Lopez Roques C."/>
            <person name="Donnadieu C."/>
            <person name="Parrinello H."/>
            <person name="Journot L."/>
            <person name="Du K."/>
            <person name="Schartl M."/>
            <person name="Retaux S."/>
            <person name="Guiguen Y."/>
        </authorList>
    </citation>
    <scope>NUCLEOTIDE SEQUENCE [LARGE SCALE GENOMIC DNA]</scope>
    <source>
        <strain evidence="14">Pach_M1</strain>
        <tissue evidence="14">Testis</tissue>
    </source>
</reference>
<keyword evidence="6 13" id="KW-0735">Signal-anchor</keyword>
<dbReference type="Ensembl" id="ENSAMXT00005017870.1">
    <property type="protein sequence ID" value="ENSAMXP00005016190.1"/>
    <property type="gene ID" value="ENSAMXG00005008471.1"/>
</dbReference>
<dbReference type="InterPro" id="IPR029044">
    <property type="entry name" value="Nucleotide-diphossugar_trans"/>
</dbReference>
<reference evidence="15" key="2">
    <citation type="submission" date="2025-05" db="UniProtKB">
        <authorList>
            <consortium name="Ensembl"/>
        </authorList>
    </citation>
    <scope>IDENTIFICATION</scope>
</reference>
<keyword evidence="8 13" id="KW-0333">Golgi apparatus</keyword>
<evidence type="ECO:0000313" key="16">
    <source>
        <dbReference type="Proteomes" id="UP000694621"/>
    </source>
</evidence>
<dbReference type="GO" id="GO:0047237">
    <property type="term" value="F:glucuronylgalactosylproteoglycan 4-beta-N-acetylgalactosaminyltransferase activity"/>
    <property type="evidence" value="ECO:0007669"/>
    <property type="project" value="UniProtKB-EC"/>
</dbReference>
<evidence type="ECO:0000256" key="5">
    <source>
        <dbReference type="ARBA" id="ARBA00022723"/>
    </source>
</evidence>
<dbReference type="GO" id="GO:0047238">
    <property type="term" value="F:glucuronosyl-N-acetylgalactosaminyl-proteoglycan 4-beta-N-acetylgalactosaminyltransferase activity"/>
    <property type="evidence" value="ECO:0007669"/>
    <property type="project" value="TreeGrafter"/>
</dbReference>
<keyword evidence="10" id="KW-0472">Membrane</keyword>
<evidence type="ECO:0000256" key="12">
    <source>
        <dbReference type="ARBA" id="ARBA00052383"/>
    </source>
</evidence>
<accession>A0A8B9HP16</accession>
<evidence type="ECO:0000256" key="3">
    <source>
        <dbReference type="ARBA" id="ARBA00022679"/>
    </source>
</evidence>
<dbReference type="Gene3D" id="3.90.550.10">
    <property type="entry name" value="Spore Coat Polysaccharide Biosynthesis Protein SpsA, Chain A"/>
    <property type="match status" value="1"/>
</dbReference>
<evidence type="ECO:0000256" key="1">
    <source>
        <dbReference type="ARBA" id="ARBA00004447"/>
    </source>
</evidence>
<dbReference type="OrthoDB" id="431432at2759"/>